<name>A0A502LPR5_HAEHA</name>
<feature type="binding site" evidence="4">
    <location>
        <begin position="7"/>
        <end position="10"/>
    </location>
    <ligand>
        <name>CTP</name>
        <dbReference type="ChEBI" id="CHEBI:37563"/>
    </ligand>
</feature>
<keyword evidence="1 4" id="KW-0808">Transferase</keyword>
<gene>
    <name evidence="5" type="ORF">EUX52_00345</name>
</gene>
<dbReference type="SUPFAM" id="SSF53448">
    <property type="entry name" value="Nucleotide-diphospho-sugar transferases"/>
    <property type="match status" value="1"/>
</dbReference>
<dbReference type="NCBIfam" id="NF001183">
    <property type="entry name" value="PRK00155.1-3"/>
    <property type="match status" value="1"/>
</dbReference>
<dbReference type="InterPro" id="IPR034709">
    <property type="entry name" value="TarI"/>
</dbReference>
<sequence>MIYAGILAGGKGTRMGITDMPKQFLELGTKPILIHTVEKFLLVPEFEKIVLGVHPDWVSYTEDLIDKYLSSHTERILVTEGGVDRNSTIENVINAINARRPITDKDIIVTHDSVRPFLTLKTIRENIELAQQYDAVDTVVEATDTIVESKNNTFITDIPERKYLYQGQTPQSFKCQEFLSLYHALSAEQKEILTDACKIFVISDKQVALARGEYSNIKITTITDLKIARAMLEEA</sequence>
<dbReference type="RefSeq" id="WP_140526385.1">
    <property type="nucleotide sequence ID" value="NZ_SDPD01000001.1"/>
</dbReference>
<dbReference type="Gene3D" id="3.90.550.10">
    <property type="entry name" value="Spore Coat Polysaccharide Biosynthesis Protein SpsA, Chain A"/>
    <property type="match status" value="1"/>
</dbReference>
<dbReference type="InterPro" id="IPR034683">
    <property type="entry name" value="IspD/TarI"/>
</dbReference>
<evidence type="ECO:0000313" key="6">
    <source>
        <dbReference type="Proteomes" id="UP000316282"/>
    </source>
</evidence>
<comment type="catalytic activity">
    <reaction evidence="4">
        <text>D-ribitol 5-phosphate + CTP + H(+) = CDP-L-ribitol + diphosphate</text>
        <dbReference type="Rhea" id="RHEA:12456"/>
        <dbReference type="ChEBI" id="CHEBI:15378"/>
        <dbReference type="ChEBI" id="CHEBI:33019"/>
        <dbReference type="ChEBI" id="CHEBI:37563"/>
        <dbReference type="ChEBI" id="CHEBI:57608"/>
        <dbReference type="ChEBI" id="CHEBI:57695"/>
        <dbReference type="EC" id="2.7.7.40"/>
    </reaction>
</comment>
<keyword evidence="3" id="KW-0961">Cell wall biogenesis/degradation</keyword>
<feature type="binding site" evidence="4">
    <location>
        <position position="113"/>
    </location>
    <ligand>
        <name>CTP</name>
        <dbReference type="ChEBI" id="CHEBI:37563"/>
    </ligand>
</feature>
<dbReference type="GO" id="GO:0047349">
    <property type="term" value="F:D-ribitol-5-phosphate cytidylyltransferase activity"/>
    <property type="evidence" value="ECO:0007669"/>
    <property type="project" value="UniProtKB-UniRule"/>
</dbReference>
<accession>A0A502LPR5</accession>
<dbReference type="PANTHER" id="PTHR32125">
    <property type="entry name" value="2-C-METHYL-D-ERYTHRITOL 4-PHOSPHATE CYTIDYLYLTRANSFERASE, CHLOROPLASTIC"/>
    <property type="match status" value="1"/>
</dbReference>
<comment type="caution">
    <text evidence="5">The sequence shown here is derived from an EMBL/GenBank/DDBJ whole genome shotgun (WGS) entry which is preliminary data.</text>
</comment>
<proteinExistence type="inferred from homology"/>
<dbReference type="GO" id="GO:0008299">
    <property type="term" value="P:isoprenoid biosynthetic process"/>
    <property type="evidence" value="ECO:0007669"/>
    <property type="project" value="InterPro"/>
</dbReference>
<dbReference type="InterPro" id="IPR029044">
    <property type="entry name" value="Nucleotide-diphossugar_trans"/>
</dbReference>
<feature type="site" description="Positions ribitol 5-phosphate for the nucleophilic attack" evidence="4">
    <location>
        <position position="161"/>
    </location>
</feature>
<feature type="binding site" evidence="4">
    <location>
        <begin position="82"/>
        <end position="88"/>
    </location>
    <ligand>
        <name>CTP</name>
        <dbReference type="ChEBI" id="CHEBI:37563"/>
    </ligand>
</feature>
<protein>
    <recommendedName>
        <fullName evidence="4">Ribitol-5-phosphate cytidylyltransferase</fullName>
        <ecNumber evidence="4">2.7.7.40</ecNumber>
    </recommendedName>
</protein>
<comment type="similarity">
    <text evidence="4">Belongs to the IspD/TarI cytidylyltransferase family. TarI subfamily.</text>
</comment>
<dbReference type="FunFam" id="3.90.550.10:FF:000003">
    <property type="entry name" value="2-C-methyl-D-erythritol 4-phosphate cytidylyltransferase"/>
    <property type="match status" value="1"/>
</dbReference>
<evidence type="ECO:0000256" key="2">
    <source>
        <dbReference type="ARBA" id="ARBA00022695"/>
    </source>
</evidence>
<dbReference type="PANTHER" id="PTHR32125:SF8">
    <property type="entry name" value="RIBITOL-5-PHOSPHATE CYTIDYLYLTRANSFERASE"/>
    <property type="match status" value="1"/>
</dbReference>
<dbReference type="InterPro" id="IPR018294">
    <property type="entry name" value="ISPD_synthase_CS"/>
</dbReference>
<feature type="site" description="Transition state stabilizer" evidence="4">
    <location>
        <position position="14"/>
    </location>
</feature>
<evidence type="ECO:0000256" key="3">
    <source>
        <dbReference type="ARBA" id="ARBA00023316"/>
    </source>
</evidence>
<reference evidence="5 6" key="1">
    <citation type="submission" date="2019-01" db="EMBL/GenBank/DDBJ databases">
        <title>Comparative genomic analysis identifies haemin-independent Haemophilus haemolyticus: a formal re-classification of Haemophilus intermedius.</title>
        <authorList>
            <person name="Harris T.M."/>
            <person name="Price E.P."/>
            <person name="Sarovich D.S."/>
            <person name="Norskov-Lauritsen N."/>
            <person name="Beissbarth J."/>
            <person name="Chang A.B."/>
            <person name="Smith-Vaughan H.C."/>
        </authorList>
    </citation>
    <scope>NUCLEOTIDE SEQUENCE [LARGE SCALE GENOMIC DNA]</scope>
    <source>
        <strain evidence="5 6">60982 B Hi-1</strain>
    </source>
</reference>
<dbReference type="GO" id="GO:0050518">
    <property type="term" value="F:2-C-methyl-D-erythritol 4-phosphate cytidylyltransferase activity"/>
    <property type="evidence" value="ECO:0007669"/>
    <property type="project" value="TreeGrafter"/>
</dbReference>
<dbReference type="InterPro" id="IPR050088">
    <property type="entry name" value="IspD/TarI_cytidylyltransf_bact"/>
</dbReference>
<dbReference type="Proteomes" id="UP000316282">
    <property type="component" value="Unassembled WGS sequence"/>
</dbReference>
<dbReference type="EMBL" id="SDPD01000001">
    <property type="protein sequence ID" value="TPH23493.1"/>
    <property type="molecule type" value="Genomic_DNA"/>
</dbReference>
<dbReference type="HAMAP" id="MF_02068">
    <property type="entry name" value="TarI"/>
    <property type="match status" value="1"/>
</dbReference>
<dbReference type="Pfam" id="PF01128">
    <property type="entry name" value="IspD"/>
    <property type="match status" value="1"/>
</dbReference>
<dbReference type="GO" id="GO:0071555">
    <property type="term" value="P:cell wall organization"/>
    <property type="evidence" value="ECO:0007669"/>
    <property type="project" value="UniProtKB-KW"/>
</dbReference>
<feature type="site" description="Positions ribitol 5-phosphate for the nucleophilic attack" evidence="4">
    <location>
        <position position="218"/>
    </location>
</feature>
<feature type="site" description="Transition state stabilizer" evidence="4">
    <location>
        <position position="22"/>
    </location>
</feature>
<dbReference type="EC" id="2.7.7.40" evidence="4"/>
<evidence type="ECO:0000313" key="5">
    <source>
        <dbReference type="EMBL" id="TPH23493.1"/>
    </source>
</evidence>
<keyword evidence="2 4" id="KW-0548">Nucleotidyltransferase</keyword>
<comment type="function">
    <text evidence="4">Catalyzes the transfer of the cytidylyl group of CTP to D-ribitol 5-phosphate.</text>
</comment>
<dbReference type="CDD" id="cd02516">
    <property type="entry name" value="CDP-ME_synthetase"/>
    <property type="match status" value="1"/>
</dbReference>
<evidence type="ECO:0000256" key="4">
    <source>
        <dbReference type="HAMAP-Rule" id="MF_02068"/>
    </source>
</evidence>
<organism evidence="5 6">
    <name type="scientific">Haemophilus haemolyticus</name>
    <dbReference type="NCBI Taxonomy" id="726"/>
    <lineage>
        <taxon>Bacteria</taxon>
        <taxon>Pseudomonadati</taxon>
        <taxon>Pseudomonadota</taxon>
        <taxon>Gammaproteobacteria</taxon>
        <taxon>Pasteurellales</taxon>
        <taxon>Pasteurellaceae</taxon>
        <taxon>Haemophilus</taxon>
    </lineage>
</organism>
<dbReference type="AlphaFoldDB" id="A0A502LPR5"/>
<dbReference type="PROSITE" id="PS01295">
    <property type="entry name" value="ISPD"/>
    <property type="match status" value="1"/>
</dbReference>
<evidence type="ECO:0000256" key="1">
    <source>
        <dbReference type="ARBA" id="ARBA00022679"/>
    </source>
</evidence>